<comment type="caution">
    <text evidence="1">The sequence shown here is derived from an EMBL/GenBank/DDBJ whole genome shotgun (WGS) entry which is preliminary data.</text>
</comment>
<dbReference type="AlphaFoldDB" id="A0A641AJT8"/>
<protein>
    <submittedName>
        <fullName evidence="1">Uncharacterized protein</fullName>
    </submittedName>
</protein>
<dbReference type="EMBL" id="SDPP02000006">
    <property type="protein sequence ID" value="KAA1373002.1"/>
    <property type="molecule type" value="Genomic_DNA"/>
</dbReference>
<dbReference type="RefSeq" id="WP_129186000.1">
    <property type="nucleotide sequence ID" value="NZ_JBHSAH010000003.1"/>
</dbReference>
<proteinExistence type="predicted"/>
<dbReference type="Proteomes" id="UP001515100">
    <property type="component" value="Unassembled WGS sequence"/>
</dbReference>
<sequence>MTVEPALSVGGFREWFPLALDTDPDEYADMVVEHFADDPTPPETLRMVAAGLTGLTEQLTEALGDTTLLLGAWVLLPPGGRTLDIRTVARLEAVRVRPGTTPAEMVADLVSESQLHQPPNVEQIETASGVATLLRNRTYSTTDHGTELQEVVCIFWLPADENYAIALTSIPMTDLVMAADVSDAMIELARSVKGAR</sequence>
<accession>A0A641AJT8</accession>
<evidence type="ECO:0000313" key="2">
    <source>
        <dbReference type="Proteomes" id="UP001515100"/>
    </source>
</evidence>
<gene>
    <name evidence="1" type="ORF">ESP62_018085</name>
</gene>
<evidence type="ECO:0000313" key="1">
    <source>
        <dbReference type="EMBL" id="KAA1373002.1"/>
    </source>
</evidence>
<keyword evidence="2" id="KW-1185">Reference proteome</keyword>
<organism evidence="1 2">
    <name type="scientific">Aeromicrobium fastidiosum</name>
    <dbReference type="NCBI Taxonomy" id="52699"/>
    <lineage>
        <taxon>Bacteria</taxon>
        <taxon>Bacillati</taxon>
        <taxon>Actinomycetota</taxon>
        <taxon>Actinomycetes</taxon>
        <taxon>Propionibacteriales</taxon>
        <taxon>Nocardioidaceae</taxon>
        <taxon>Aeromicrobium</taxon>
    </lineage>
</organism>
<reference evidence="1" key="1">
    <citation type="submission" date="2019-09" db="EMBL/GenBank/DDBJ databases">
        <authorList>
            <person name="Li J."/>
        </authorList>
    </citation>
    <scope>NUCLEOTIDE SEQUENCE [LARGE SCALE GENOMIC DNA]</scope>
    <source>
        <strain evidence="1">NRBC 14897</strain>
    </source>
</reference>
<name>A0A641AJT8_9ACTN</name>